<feature type="region of interest" description="Disordered" evidence="1">
    <location>
        <begin position="1"/>
        <end position="45"/>
    </location>
</feature>
<organism evidence="2 3">
    <name type="scientific">Brassica campestris</name>
    <name type="common">Field mustard</name>
    <dbReference type="NCBI Taxonomy" id="3711"/>
    <lineage>
        <taxon>Eukaryota</taxon>
        <taxon>Viridiplantae</taxon>
        <taxon>Streptophyta</taxon>
        <taxon>Embryophyta</taxon>
        <taxon>Tracheophyta</taxon>
        <taxon>Spermatophyta</taxon>
        <taxon>Magnoliopsida</taxon>
        <taxon>eudicotyledons</taxon>
        <taxon>Gunneridae</taxon>
        <taxon>Pentapetalae</taxon>
        <taxon>rosids</taxon>
        <taxon>malvids</taxon>
        <taxon>Brassicales</taxon>
        <taxon>Brassicaceae</taxon>
        <taxon>Brassiceae</taxon>
        <taxon>Brassica</taxon>
    </lineage>
</organism>
<dbReference type="AlphaFoldDB" id="A0A397ZHD9"/>
<proteinExistence type="predicted"/>
<reference evidence="2 3" key="1">
    <citation type="submission" date="2018-06" db="EMBL/GenBank/DDBJ databases">
        <title>WGS assembly of Brassica rapa FPsc.</title>
        <authorList>
            <person name="Bowman J."/>
            <person name="Kohchi T."/>
            <person name="Yamato K."/>
            <person name="Jenkins J."/>
            <person name="Shu S."/>
            <person name="Ishizaki K."/>
            <person name="Yamaoka S."/>
            <person name="Nishihama R."/>
            <person name="Nakamura Y."/>
            <person name="Berger F."/>
            <person name="Adam C."/>
            <person name="Aki S."/>
            <person name="Althoff F."/>
            <person name="Araki T."/>
            <person name="Arteaga-Vazquez M."/>
            <person name="Balasubrmanian S."/>
            <person name="Bauer D."/>
            <person name="Boehm C."/>
            <person name="Briginshaw L."/>
            <person name="Caballero-Perez J."/>
            <person name="Catarino B."/>
            <person name="Chen F."/>
            <person name="Chiyoda S."/>
            <person name="Chovatia M."/>
            <person name="Davies K."/>
            <person name="Delmans M."/>
            <person name="Demura T."/>
            <person name="Dierschke T."/>
            <person name="Dolan L."/>
            <person name="Dorantes-Acosta A."/>
            <person name="Eklund D."/>
            <person name="Florent S."/>
            <person name="Flores-Sandoval E."/>
            <person name="Fujiyama A."/>
            <person name="Fukuzawa H."/>
            <person name="Galik B."/>
            <person name="Grimanelli D."/>
            <person name="Grimwood J."/>
            <person name="Grossniklaus U."/>
            <person name="Hamada T."/>
            <person name="Haseloff J."/>
            <person name="Hetherington A."/>
            <person name="Higo A."/>
            <person name="Hirakawa Y."/>
            <person name="Hundley H."/>
            <person name="Ikeda Y."/>
            <person name="Inoue K."/>
            <person name="Inoue S."/>
            <person name="Ishida S."/>
            <person name="Jia Q."/>
            <person name="Kakita M."/>
            <person name="Kanazawa T."/>
            <person name="Kawai Y."/>
            <person name="Kawashima T."/>
            <person name="Kennedy M."/>
            <person name="Kinose K."/>
            <person name="Kinoshita T."/>
            <person name="Kohara Y."/>
            <person name="Koide E."/>
            <person name="Komatsu K."/>
            <person name="Kopischke S."/>
            <person name="Kubo M."/>
            <person name="Kyozuka J."/>
            <person name="Lagercrantz U."/>
            <person name="Lin S."/>
            <person name="Lindquist E."/>
            <person name="Lipzen A."/>
            <person name="Lu C."/>
            <person name="Luna E."/>
            <person name="Martienssen R."/>
            <person name="Minamino N."/>
            <person name="Mizutani M."/>
            <person name="Mizutani M."/>
            <person name="Mochizuki N."/>
            <person name="Monte I."/>
            <person name="Mosher R."/>
            <person name="Nagasaki H."/>
            <person name="Nakagami H."/>
            <person name="Naramoto S."/>
            <person name="Nishitani K."/>
            <person name="Ohtani M."/>
            <person name="Okamoto T."/>
            <person name="Okumura M."/>
            <person name="Phillips J."/>
            <person name="Pollak B."/>
            <person name="Reinders A."/>
            <person name="Roevekamp M."/>
            <person name="Sano R."/>
            <person name="Sawa S."/>
            <person name="Schmid M."/>
            <person name="Shirakawa M."/>
            <person name="Solano R."/>
            <person name="Spunde A."/>
            <person name="Suetsugu N."/>
            <person name="Sugano S."/>
            <person name="Sugiyama A."/>
            <person name="Sun R."/>
            <person name="Suzuki Y."/>
            <person name="Takenaka M."/>
            <person name="Takezawa D."/>
            <person name="Tomogane H."/>
            <person name="Tsuzuki M."/>
            <person name="Ueda T."/>
            <person name="Umeda M."/>
            <person name="Ward J."/>
            <person name="Watanabe Y."/>
            <person name="Yazaki K."/>
            <person name="Yokoyama R."/>
            <person name="Yoshitake Y."/>
            <person name="Yotsui I."/>
            <person name="Zachgo S."/>
            <person name="Schmutz J."/>
        </authorList>
    </citation>
    <scope>NUCLEOTIDE SEQUENCE [LARGE SCALE GENOMIC DNA]</scope>
    <source>
        <strain evidence="3">cv. B-3</strain>
    </source>
</reference>
<gene>
    <name evidence="2" type="ORF">BRARA_D00086</name>
</gene>
<evidence type="ECO:0000313" key="3">
    <source>
        <dbReference type="Proteomes" id="UP000264353"/>
    </source>
</evidence>
<accession>A0A397ZHD9</accession>
<protein>
    <submittedName>
        <fullName evidence="2">Uncharacterized protein</fullName>
    </submittedName>
</protein>
<sequence length="87" mass="9663">MDLDSMDCTSTIDVTDDDEEIHQDRHSYASVSKHHSNNSTNANAASGLLPTTTSVHELLECPVCTNSMYPPIHQVFFNLLLIRSLLC</sequence>
<name>A0A397ZHD9_BRACM</name>
<dbReference type="EMBL" id="CM010631">
    <property type="protein sequence ID" value="RID64845.1"/>
    <property type="molecule type" value="Genomic_DNA"/>
</dbReference>
<dbReference type="Proteomes" id="UP000264353">
    <property type="component" value="Chromosome A4"/>
</dbReference>
<evidence type="ECO:0000256" key="1">
    <source>
        <dbReference type="SAM" id="MobiDB-lite"/>
    </source>
</evidence>
<evidence type="ECO:0000313" key="2">
    <source>
        <dbReference type="EMBL" id="RID64845.1"/>
    </source>
</evidence>